<reference evidence="2 3" key="1">
    <citation type="journal article" date="2020" name="ISME J.">
        <title>Uncovering the hidden diversity of litter-decomposition mechanisms in mushroom-forming fungi.</title>
        <authorList>
            <person name="Floudas D."/>
            <person name="Bentzer J."/>
            <person name="Ahren D."/>
            <person name="Johansson T."/>
            <person name="Persson P."/>
            <person name="Tunlid A."/>
        </authorList>
    </citation>
    <scope>NUCLEOTIDE SEQUENCE [LARGE SCALE GENOMIC DNA]</scope>
    <source>
        <strain evidence="2 3">CBS 406.79</strain>
    </source>
</reference>
<sequence length="163" mass="18493">MNRMNTRPQSSSQRSQAKLLASGKNNKRKLAPNAEEIRPNPTIVRQHESQPPTDRPPSSNIHRPTDKPPPSKRFRATTSLLHEPGPSASTSFGRTPEIEEDVRAMEDEADRLRREARTRNLDPALRQTSHTPARPPPRNLPVAGSHVWSTRHNLCLRFIQRVL</sequence>
<feature type="compositionally biased region" description="Polar residues" evidence="1">
    <location>
        <begin position="49"/>
        <end position="62"/>
    </location>
</feature>
<feature type="compositionally biased region" description="Polar residues" evidence="1">
    <location>
        <begin position="1"/>
        <end position="16"/>
    </location>
</feature>
<feature type="compositionally biased region" description="Basic and acidic residues" evidence="1">
    <location>
        <begin position="101"/>
        <end position="120"/>
    </location>
</feature>
<evidence type="ECO:0000313" key="3">
    <source>
        <dbReference type="Proteomes" id="UP000518752"/>
    </source>
</evidence>
<feature type="region of interest" description="Disordered" evidence="1">
    <location>
        <begin position="1"/>
        <end position="141"/>
    </location>
</feature>
<evidence type="ECO:0000256" key="1">
    <source>
        <dbReference type="SAM" id="MobiDB-lite"/>
    </source>
</evidence>
<organism evidence="2 3">
    <name type="scientific">Collybiopsis confluens</name>
    <dbReference type="NCBI Taxonomy" id="2823264"/>
    <lineage>
        <taxon>Eukaryota</taxon>
        <taxon>Fungi</taxon>
        <taxon>Dikarya</taxon>
        <taxon>Basidiomycota</taxon>
        <taxon>Agaricomycotina</taxon>
        <taxon>Agaricomycetes</taxon>
        <taxon>Agaricomycetidae</taxon>
        <taxon>Agaricales</taxon>
        <taxon>Marasmiineae</taxon>
        <taxon>Omphalotaceae</taxon>
        <taxon>Collybiopsis</taxon>
    </lineage>
</organism>
<proteinExistence type="predicted"/>
<gene>
    <name evidence="2" type="ORF">D9757_001834</name>
</gene>
<protein>
    <submittedName>
        <fullName evidence="2">Uncharacterized protein</fullName>
    </submittedName>
</protein>
<evidence type="ECO:0000313" key="2">
    <source>
        <dbReference type="EMBL" id="KAF5391865.1"/>
    </source>
</evidence>
<dbReference type="AlphaFoldDB" id="A0A8H5MEU2"/>
<dbReference type="Proteomes" id="UP000518752">
    <property type="component" value="Unassembled WGS sequence"/>
</dbReference>
<dbReference type="EMBL" id="JAACJN010000008">
    <property type="protein sequence ID" value="KAF5391865.1"/>
    <property type="molecule type" value="Genomic_DNA"/>
</dbReference>
<comment type="caution">
    <text evidence="2">The sequence shown here is derived from an EMBL/GenBank/DDBJ whole genome shotgun (WGS) entry which is preliminary data.</text>
</comment>
<accession>A0A8H5MEU2</accession>
<keyword evidence="3" id="KW-1185">Reference proteome</keyword>
<name>A0A8H5MEU2_9AGAR</name>